<accession>A8ZKE9</accession>
<dbReference type="AlphaFoldDB" id="A8ZKE9"/>
<proteinExistence type="predicted"/>
<protein>
    <submittedName>
        <fullName evidence="1">Uncharacterized protein</fullName>
    </submittedName>
</protein>
<dbReference type="EMBL" id="CP000838">
    <property type="protein sequence ID" value="ABW31649.1"/>
    <property type="molecule type" value="Genomic_DNA"/>
</dbReference>
<dbReference type="Proteomes" id="UP000000268">
    <property type="component" value="Plasmid pREB1"/>
</dbReference>
<gene>
    <name evidence="1" type="ordered locus">AM1_A0140</name>
</gene>
<reference evidence="1 2" key="1">
    <citation type="journal article" date="2008" name="Proc. Natl. Acad. Sci. U.S.A.">
        <title>Niche adaptation and genome expansion in the chlorophyll d-producing cyanobacterium Acaryochloris marina.</title>
        <authorList>
            <person name="Swingley W.D."/>
            <person name="Chen M."/>
            <person name="Cheung P.C."/>
            <person name="Conrad A.L."/>
            <person name="Dejesa L.C."/>
            <person name="Hao J."/>
            <person name="Honchak B.M."/>
            <person name="Karbach L.E."/>
            <person name="Kurdoglu A."/>
            <person name="Lahiri S."/>
            <person name="Mastrian S.D."/>
            <person name="Miyashita H."/>
            <person name="Page L."/>
            <person name="Ramakrishna P."/>
            <person name="Satoh S."/>
            <person name="Sattley W.M."/>
            <person name="Shimada Y."/>
            <person name="Taylor H.L."/>
            <person name="Tomo T."/>
            <person name="Tsuchiya T."/>
            <person name="Wang Z.T."/>
            <person name="Raymond J."/>
            <person name="Mimuro M."/>
            <person name="Blankenship R.E."/>
            <person name="Touchman J.W."/>
        </authorList>
    </citation>
    <scope>NUCLEOTIDE SEQUENCE [LARGE SCALE GENOMIC DNA]</scope>
    <source>
        <strain evidence="2">MBIC 11017</strain>
        <plasmid evidence="2">Plasmid pREB1</plasmid>
    </source>
</reference>
<dbReference type="KEGG" id="amr:AM1_A0140"/>
<sequence length="49" mass="5378">MLSKAGLAIVAIPKNSFAPNSPFYKWGGVEPEELGSSNAERVWRRCLSL</sequence>
<geneLocation type="plasmid" evidence="1 2">
    <name>pREB1</name>
</geneLocation>
<dbReference type="HOGENOM" id="CLU_3131083_0_0_3"/>
<name>A8ZKE9_ACAM1</name>
<keyword evidence="2" id="KW-1185">Reference proteome</keyword>
<organism evidence="1 2">
    <name type="scientific">Acaryochloris marina (strain MBIC 11017)</name>
    <dbReference type="NCBI Taxonomy" id="329726"/>
    <lineage>
        <taxon>Bacteria</taxon>
        <taxon>Bacillati</taxon>
        <taxon>Cyanobacteriota</taxon>
        <taxon>Cyanophyceae</taxon>
        <taxon>Acaryochloridales</taxon>
        <taxon>Acaryochloridaceae</taxon>
        <taxon>Acaryochloris</taxon>
    </lineage>
</organism>
<keyword evidence="1" id="KW-0614">Plasmid</keyword>
<evidence type="ECO:0000313" key="2">
    <source>
        <dbReference type="Proteomes" id="UP000000268"/>
    </source>
</evidence>
<evidence type="ECO:0000313" key="1">
    <source>
        <dbReference type="EMBL" id="ABW31649.1"/>
    </source>
</evidence>